<feature type="compositionally biased region" description="Low complexity" evidence="1">
    <location>
        <begin position="90"/>
        <end position="102"/>
    </location>
</feature>
<accession>A0AAW0BIR0</accession>
<protein>
    <submittedName>
        <fullName evidence="2">Uncharacterized protein</fullName>
    </submittedName>
</protein>
<sequence length="312" mass="33853">MESVSPLIVAPSSKSQEKLFTSSSSKSLLSSRSSLASHQHPLGSHSSPRFIVLSPGLDTTGLSVVTEEPALAPDNSHRGCYPPPVPDSHSPNTSLSSSQKSPPRSPPSPHRSSSSPHRVPPHSSPPSPSLSTSSDSTAEIVMTNSVDVVDNGFNKLPTVNSEHISLEQFSRVLVLCCAYIKHKKIVDDYESKLAVLSIFHHSKLSSMLLAVRDELLECEWTDTDSSFLTALKEVVISRNWDSHAGAHLQSFKQGELSFPEYWASLKALNVALKGTAFHLSDEALTVTAQVNMDKFYHELSQGSWCCAFVGMC</sequence>
<evidence type="ECO:0000313" key="2">
    <source>
        <dbReference type="EMBL" id="KAK7025522.1"/>
    </source>
</evidence>
<feature type="compositionally biased region" description="Low complexity" evidence="1">
    <location>
        <begin position="12"/>
        <end position="37"/>
    </location>
</feature>
<dbReference type="AlphaFoldDB" id="A0AAW0BIR0"/>
<evidence type="ECO:0000256" key="1">
    <source>
        <dbReference type="SAM" id="MobiDB-lite"/>
    </source>
</evidence>
<evidence type="ECO:0000313" key="3">
    <source>
        <dbReference type="Proteomes" id="UP001383192"/>
    </source>
</evidence>
<organism evidence="2 3">
    <name type="scientific">Paramarasmius palmivorus</name>
    <dbReference type="NCBI Taxonomy" id="297713"/>
    <lineage>
        <taxon>Eukaryota</taxon>
        <taxon>Fungi</taxon>
        <taxon>Dikarya</taxon>
        <taxon>Basidiomycota</taxon>
        <taxon>Agaricomycotina</taxon>
        <taxon>Agaricomycetes</taxon>
        <taxon>Agaricomycetidae</taxon>
        <taxon>Agaricales</taxon>
        <taxon>Marasmiineae</taxon>
        <taxon>Marasmiaceae</taxon>
        <taxon>Paramarasmius</taxon>
    </lineage>
</organism>
<proteinExistence type="predicted"/>
<name>A0AAW0BIR0_9AGAR</name>
<keyword evidence="3" id="KW-1185">Reference proteome</keyword>
<dbReference type="Proteomes" id="UP001383192">
    <property type="component" value="Unassembled WGS sequence"/>
</dbReference>
<gene>
    <name evidence="2" type="ORF">VNI00_015956</name>
</gene>
<comment type="caution">
    <text evidence="2">The sequence shown here is derived from an EMBL/GenBank/DDBJ whole genome shotgun (WGS) entry which is preliminary data.</text>
</comment>
<dbReference type="EMBL" id="JAYKXP010000113">
    <property type="protein sequence ID" value="KAK7025522.1"/>
    <property type="molecule type" value="Genomic_DNA"/>
</dbReference>
<feature type="region of interest" description="Disordered" evidence="1">
    <location>
        <begin position="1"/>
        <end position="136"/>
    </location>
</feature>
<reference evidence="2 3" key="1">
    <citation type="submission" date="2024-01" db="EMBL/GenBank/DDBJ databases">
        <title>A draft genome for a cacao thread blight-causing isolate of Paramarasmius palmivorus.</title>
        <authorList>
            <person name="Baruah I.K."/>
            <person name="Bukari Y."/>
            <person name="Amoako-Attah I."/>
            <person name="Meinhardt L.W."/>
            <person name="Bailey B.A."/>
            <person name="Cohen S.P."/>
        </authorList>
    </citation>
    <scope>NUCLEOTIDE SEQUENCE [LARGE SCALE GENOMIC DNA]</scope>
    <source>
        <strain evidence="2 3">GH-12</strain>
    </source>
</reference>